<dbReference type="GO" id="GO:0046872">
    <property type="term" value="F:metal ion binding"/>
    <property type="evidence" value="ECO:0007669"/>
    <property type="project" value="UniProtKB-KW"/>
</dbReference>
<evidence type="ECO:0000256" key="2">
    <source>
        <dbReference type="ARBA" id="ARBA00004141"/>
    </source>
</evidence>
<dbReference type="Pfam" id="PF17820">
    <property type="entry name" value="PDZ_6"/>
    <property type="match status" value="1"/>
</dbReference>
<keyword evidence="9 11" id="KW-0482">Metalloprotease</keyword>
<keyword evidence="10 11" id="KW-0472">Membrane</keyword>
<keyword evidence="8 11" id="KW-1133">Transmembrane helix</keyword>
<keyword evidence="4 13" id="KW-0645">Protease</keyword>
<dbReference type="OrthoDB" id="9782003at2"/>
<keyword evidence="6 11" id="KW-0378">Hydrolase</keyword>
<dbReference type="RefSeq" id="WP_089281039.1">
    <property type="nucleotide sequence ID" value="NZ_FZOJ01000001.1"/>
</dbReference>
<evidence type="ECO:0000313" key="13">
    <source>
        <dbReference type="EMBL" id="SNR89078.1"/>
    </source>
</evidence>
<dbReference type="CDD" id="cd23081">
    <property type="entry name" value="cpPDZ_EcRseP-like"/>
    <property type="match status" value="1"/>
</dbReference>
<feature type="transmembrane region" description="Helical" evidence="11">
    <location>
        <begin position="89"/>
        <end position="112"/>
    </location>
</feature>
<dbReference type="PANTHER" id="PTHR42837">
    <property type="entry name" value="REGULATOR OF SIGMA-E PROTEASE RSEP"/>
    <property type="match status" value="1"/>
</dbReference>
<dbReference type="AlphaFoldDB" id="A0A239A1V7"/>
<dbReference type="InterPro" id="IPR008915">
    <property type="entry name" value="Peptidase_M50"/>
</dbReference>
<dbReference type="Proteomes" id="UP000198304">
    <property type="component" value="Unassembled WGS sequence"/>
</dbReference>
<dbReference type="Gene3D" id="2.30.42.10">
    <property type="match status" value="1"/>
</dbReference>
<dbReference type="InterPro" id="IPR036034">
    <property type="entry name" value="PDZ_sf"/>
</dbReference>
<sequence>MTTALTAILVFGLLVFFHELGHFSIAKLVGIKVHEFAIGMGPRLLKFTKGETDYSIRVLPLGGYVKMEGEDETSNDIRSFSKKTVGERIAVIFAGPFMNFILALVLFAIIFYNIGGIPTTTIDEVIANSPAESVGIQRNDQILTIDGVAVEDWEHLVNEINTSEGEPMKIGLLRNNERIEKIVEPQKEEESNRFMIGIVPATEKSFTLAMKGSYQQTKMIFIEMFGFFRRVFARQATTAEVVGPVGIISLVGQASQDGLYNVLYLAALISINLGIVNLLPIPALDGSRILFLVFEFFRGKPVDPEKEAFVHMIGLALLMLLMIIITYKDILTFITG</sequence>
<keyword evidence="5 11" id="KW-0812">Transmembrane</keyword>
<proteinExistence type="inferred from homology"/>
<dbReference type="Pfam" id="PF02163">
    <property type="entry name" value="Peptidase_M50"/>
    <property type="match status" value="1"/>
</dbReference>
<dbReference type="InterPro" id="IPR004387">
    <property type="entry name" value="Pept_M50_Zn"/>
</dbReference>
<dbReference type="GO" id="GO:0004222">
    <property type="term" value="F:metalloendopeptidase activity"/>
    <property type="evidence" value="ECO:0007669"/>
    <property type="project" value="InterPro"/>
</dbReference>
<evidence type="ECO:0000313" key="14">
    <source>
        <dbReference type="Proteomes" id="UP000198304"/>
    </source>
</evidence>
<dbReference type="SMART" id="SM00228">
    <property type="entry name" value="PDZ"/>
    <property type="match status" value="1"/>
</dbReference>
<feature type="transmembrane region" description="Helical" evidence="11">
    <location>
        <begin position="308"/>
        <end position="327"/>
    </location>
</feature>
<evidence type="ECO:0000256" key="1">
    <source>
        <dbReference type="ARBA" id="ARBA00001947"/>
    </source>
</evidence>
<comment type="cofactor">
    <cofactor evidence="1 11">
        <name>Zn(2+)</name>
        <dbReference type="ChEBI" id="CHEBI:29105"/>
    </cofactor>
</comment>
<gene>
    <name evidence="13" type="ORF">SAMN05446037_1001255</name>
</gene>
<evidence type="ECO:0000256" key="11">
    <source>
        <dbReference type="RuleBase" id="RU362031"/>
    </source>
</evidence>
<reference evidence="13 14" key="1">
    <citation type="submission" date="2017-06" db="EMBL/GenBank/DDBJ databases">
        <authorList>
            <person name="Kim H.J."/>
            <person name="Triplett B.A."/>
        </authorList>
    </citation>
    <scope>NUCLEOTIDE SEQUENCE [LARGE SCALE GENOMIC DNA]</scope>
    <source>
        <strain evidence="13 14">SCA</strain>
    </source>
</reference>
<evidence type="ECO:0000256" key="6">
    <source>
        <dbReference type="ARBA" id="ARBA00022801"/>
    </source>
</evidence>
<comment type="subcellular location">
    <subcellularLocation>
        <location evidence="2">Membrane</location>
        <topology evidence="2">Multi-pass membrane protein</topology>
    </subcellularLocation>
</comment>
<evidence type="ECO:0000256" key="4">
    <source>
        <dbReference type="ARBA" id="ARBA00022670"/>
    </source>
</evidence>
<evidence type="ECO:0000256" key="8">
    <source>
        <dbReference type="ARBA" id="ARBA00022989"/>
    </source>
</evidence>
<dbReference type="InterPro" id="IPR001478">
    <property type="entry name" value="PDZ"/>
</dbReference>
<feature type="transmembrane region" description="Helical" evidence="11">
    <location>
        <begin position="262"/>
        <end position="284"/>
    </location>
</feature>
<name>A0A239A1V7_9FIRM</name>
<comment type="similarity">
    <text evidence="3 11">Belongs to the peptidase M50B family.</text>
</comment>
<protein>
    <recommendedName>
        <fullName evidence="11">Zinc metalloprotease</fullName>
        <ecNumber evidence="11">3.4.24.-</ecNumber>
    </recommendedName>
</protein>
<feature type="domain" description="PDZ" evidence="12">
    <location>
        <begin position="108"/>
        <end position="176"/>
    </location>
</feature>
<evidence type="ECO:0000256" key="9">
    <source>
        <dbReference type="ARBA" id="ARBA00023049"/>
    </source>
</evidence>
<evidence type="ECO:0000256" key="10">
    <source>
        <dbReference type="ARBA" id="ARBA00023136"/>
    </source>
</evidence>
<evidence type="ECO:0000256" key="7">
    <source>
        <dbReference type="ARBA" id="ARBA00022833"/>
    </source>
</evidence>
<evidence type="ECO:0000259" key="12">
    <source>
        <dbReference type="SMART" id="SM00228"/>
    </source>
</evidence>
<dbReference type="EC" id="3.4.24.-" evidence="11"/>
<keyword evidence="14" id="KW-1185">Reference proteome</keyword>
<dbReference type="EMBL" id="FZOJ01000001">
    <property type="protein sequence ID" value="SNR89078.1"/>
    <property type="molecule type" value="Genomic_DNA"/>
</dbReference>
<dbReference type="CDD" id="cd06163">
    <property type="entry name" value="S2P-M50_PDZ_RseP-like"/>
    <property type="match status" value="1"/>
</dbReference>
<keyword evidence="7 11" id="KW-0862">Zinc</keyword>
<dbReference type="GO" id="GO:0006508">
    <property type="term" value="P:proteolysis"/>
    <property type="evidence" value="ECO:0007669"/>
    <property type="project" value="UniProtKB-KW"/>
</dbReference>
<dbReference type="PANTHER" id="PTHR42837:SF2">
    <property type="entry name" value="MEMBRANE METALLOPROTEASE ARASP2, CHLOROPLASTIC-RELATED"/>
    <property type="match status" value="1"/>
</dbReference>
<dbReference type="NCBIfam" id="TIGR00054">
    <property type="entry name" value="RIP metalloprotease RseP"/>
    <property type="match status" value="1"/>
</dbReference>
<dbReference type="SUPFAM" id="SSF50156">
    <property type="entry name" value="PDZ domain-like"/>
    <property type="match status" value="1"/>
</dbReference>
<organism evidence="13 14">
    <name type="scientific">Anaerovirgula multivorans</name>
    <dbReference type="NCBI Taxonomy" id="312168"/>
    <lineage>
        <taxon>Bacteria</taxon>
        <taxon>Bacillati</taxon>
        <taxon>Bacillota</taxon>
        <taxon>Clostridia</taxon>
        <taxon>Peptostreptococcales</taxon>
        <taxon>Natronincolaceae</taxon>
        <taxon>Anaerovirgula</taxon>
    </lineage>
</organism>
<dbReference type="InterPro" id="IPR041489">
    <property type="entry name" value="PDZ_6"/>
</dbReference>
<accession>A0A239A1V7</accession>
<dbReference type="GO" id="GO:0016020">
    <property type="term" value="C:membrane"/>
    <property type="evidence" value="ECO:0007669"/>
    <property type="project" value="UniProtKB-SubCell"/>
</dbReference>
<evidence type="ECO:0000256" key="3">
    <source>
        <dbReference type="ARBA" id="ARBA00007931"/>
    </source>
</evidence>
<evidence type="ECO:0000256" key="5">
    <source>
        <dbReference type="ARBA" id="ARBA00022692"/>
    </source>
</evidence>
<keyword evidence="11" id="KW-0479">Metal-binding</keyword>